<evidence type="ECO:0000313" key="1">
    <source>
        <dbReference type="EMBL" id="OXI36744.1"/>
    </source>
</evidence>
<evidence type="ECO:0000313" key="2">
    <source>
        <dbReference type="EMBL" id="OXI45911.1"/>
    </source>
</evidence>
<comment type="caution">
    <text evidence="2">The sequence shown here is derived from an EMBL/GenBank/DDBJ whole genome shotgun (WGS) entry which is preliminary data.</text>
</comment>
<evidence type="ECO:0000313" key="3">
    <source>
        <dbReference type="Proteomes" id="UP000214600"/>
    </source>
</evidence>
<dbReference type="EMBL" id="NKFA01000006">
    <property type="protein sequence ID" value="OXI45911.1"/>
    <property type="molecule type" value="Genomic_DNA"/>
</dbReference>
<dbReference type="AlphaFoldDB" id="A0A228ITH0"/>
<gene>
    <name evidence="2" type="ORF">CFB84_13825</name>
    <name evidence="1" type="ORF">CFB84_32595</name>
</gene>
<accession>A0A228ITH0</accession>
<organism evidence="2 3">
    <name type="scientific">Burkholderia aenigmatica</name>
    <dbReference type="NCBI Taxonomy" id="2015348"/>
    <lineage>
        <taxon>Bacteria</taxon>
        <taxon>Pseudomonadati</taxon>
        <taxon>Pseudomonadota</taxon>
        <taxon>Betaproteobacteria</taxon>
        <taxon>Burkholderiales</taxon>
        <taxon>Burkholderiaceae</taxon>
        <taxon>Burkholderia</taxon>
        <taxon>Burkholderia cepacia complex</taxon>
    </lineage>
</organism>
<dbReference type="OrthoDB" id="9881870at2"/>
<sequence>MRFHIIAQDQSGERFRRIEVDGERLDFPQYKTELFASHANPLASTRGEPAYVVSHVGTGMRVAGGKTPSAAVSAARQLIGEKPTEEFWRSIAAARQFIKATQTLS</sequence>
<dbReference type="Proteomes" id="UP000214600">
    <property type="component" value="Unassembled WGS sequence"/>
</dbReference>
<protein>
    <submittedName>
        <fullName evidence="2">Uncharacterized protein</fullName>
    </submittedName>
</protein>
<name>A0A228ITH0_9BURK</name>
<dbReference type="EMBL" id="NKFA01000020">
    <property type="protein sequence ID" value="OXI36744.1"/>
    <property type="molecule type" value="Genomic_DNA"/>
</dbReference>
<reference evidence="2" key="1">
    <citation type="submission" date="2017-06" db="EMBL/GenBank/DDBJ databases">
        <authorList>
            <person name="Kim H.J."/>
            <person name="Triplett B.A."/>
        </authorList>
    </citation>
    <scope>NUCLEOTIDE SEQUENCE [LARGE SCALE GENOMIC DNA]</scope>
    <source>
        <strain evidence="2">AU17325</strain>
    </source>
</reference>
<reference evidence="3" key="2">
    <citation type="submission" date="2017-06" db="EMBL/GenBank/DDBJ databases">
        <authorList>
            <person name="LiPuma J."/>
            <person name="Spilker T."/>
        </authorList>
    </citation>
    <scope>NUCLEOTIDE SEQUENCE [LARGE SCALE GENOMIC DNA]</scope>
    <source>
        <strain evidence="3">AU17325</strain>
    </source>
</reference>
<dbReference type="RefSeq" id="WP_089451072.1">
    <property type="nucleotide sequence ID" value="NZ_NKFA01000006.1"/>
</dbReference>
<proteinExistence type="predicted"/>
<reference evidence="2 3" key="3">
    <citation type="submission" date="2017-08" db="EMBL/GenBank/DDBJ databases">
        <title>WGS of novel Burkholderia cepaca complex species.</title>
        <authorList>
            <person name="Lipuma J."/>
            <person name="Spilker T."/>
        </authorList>
    </citation>
    <scope>NUCLEOTIDE SEQUENCE [LARGE SCALE GENOMIC DNA]</scope>
    <source>
        <strain evidence="2 3">AU17325</strain>
    </source>
</reference>